<dbReference type="Proteomes" id="UP000290365">
    <property type="component" value="Chromosome"/>
</dbReference>
<proteinExistence type="predicted"/>
<dbReference type="PROSITE" id="PS50231">
    <property type="entry name" value="RICIN_B_LECTIN"/>
    <property type="match status" value="1"/>
</dbReference>
<sequence length="180" mass="19612">MKSVFTKKYMWAILAGMFTLLLPLLASTSVHAASSAEYSQQEVYYNVVGLDSGKCLDVQGDSSLDGTPVIQYHCDGGENQEWYAISANRNGAFYIVSRASGKCLAVGGDTSSDQAPVMLEPCAFKGTEQWRRPSGAVSPLISLHSNKCLDIPDDTNADVVPLQQYSCDNGRNQDWEFVLV</sequence>
<dbReference type="Pfam" id="PF00652">
    <property type="entry name" value="Ricin_B_lectin"/>
    <property type="match status" value="1"/>
</dbReference>
<reference evidence="3 4" key="1">
    <citation type="submission" date="2019-01" db="EMBL/GenBank/DDBJ databases">
        <title>Ktedonosporobacter rubrisoli SCAWS-G2.</title>
        <authorList>
            <person name="Huang Y."/>
            <person name="Yan B."/>
        </authorList>
    </citation>
    <scope>NUCLEOTIDE SEQUENCE [LARGE SCALE GENOMIC DNA]</scope>
    <source>
        <strain evidence="3 4">SCAWS-G2</strain>
    </source>
</reference>
<keyword evidence="1" id="KW-0732">Signal</keyword>
<name>A0A4P6K114_KTERU</name>
<feature type="signal peptide" evidence="1">
    <location>
        <begin position="1"/>
        <end position="32"/>
    </location>
</feature>
<accession>A0A4P6K114</accession>
<evidence type="ECO:0000313" key="4">
    <source>
        <dbReference type="Proteomes" id="UP000290365"/>
    </source>
</evidence>
<protein>
    <recommendedName>
        <fullName evidence="2">Ricin B lectin domain-containing protein</fullName>
    </recommendedName>
</protein>
<feature type="domain" description="Ricin B lectin" evidence="2">
    <location>
        <begin position="42"/>
        <end position="178"/>
    </location>
</feature>
<dbReference type="Gene3D" id="2.80.10.50">
    <property type="match status" value="2"/>
</dbReference>
<evidence type="ECO:0000313" key="3">
    <source>
        <dbReference type="EMBL" id="QBD81502.1"/>
    </source>
</evidence>
<dbReference type="KEGG" id="kbs:EPA93_38245"/>
<evidence type="ECO:0000256" key="1">
    <source>
        <dbReference type="SAM" id="SignalP"/>
    </source>
</evidence>
<dbReference type="OrthoDB" id="9760550at2"/>
<dbReference type="SMART" id="SM00458">
    <property type="entry name" value="RICIN"/>
    <property type="match status" value="1"/>
</dbReference>
<organism evidence="3 4">
    <name type="scientific">Ktedonosporobacter rubrisoli</name>
    <dbReference type="NCBI Taxonomy" id="2509675"/>
    <lineage>
        <taxon>Bacteria</taxon>
        <taxon>Bacillati</taxon>
        <taxon>Chloroflexota</taxon>
        <taxon>Ktedonobacteria</taxon>
        <taxon>Ktedonobacterales</taxon>
        <taxon>Ktedonosporobacteraceae</taxon>
        <taxon>Ktedonosporobacter</taxon>
    </lineage>
</organism>
<dbReference type="SUPFAM" id="SSF50370">
    <property type="entry name" value="Ricin B-like lectins"/>
    <property type="match status" value="1"/>
</dbReference>
<dbReference type="InterPro" id="IPR035992">
    <property type="entry name" value="Ricin_B-like_lectins"/>
</dbReference>
<dbReference type="InterPro" id="IPR000772">
    <property type="entry name" value="Ricin_B_lectin"/>
</dbReference>
<evidence type="ECO:0000259" key="2">
    <source>
        <dbReference type="SMART" id="SM00458"/>
    </source>
</evidence>
<dbReference type="RefSeq" id="WP_129892563.1">
    <property type="nucleotide sequence ID" value="NZ_CP035758.1"/>
</dbReference>
<feature type="chain" id="PRO_5020442419" description="Ricin B lectin domain-containing protein" evidence="1">
    <location>
        <begin position="33"/>
        <end position="180"/>
    </location>
</feature>
<dbReference type="CDD" id="cd00161">
    <property type="entry name" value="beta-trefoil_Ricin-like"/>
    <property type="match status" value="1"/>
</dbReference>
<gene>
    <name evidence="3" type="ORF">EPA93_38245</name>
</gene>
<dbReference type="AlphaFoldDB" id="A0A4P6K114"/>
<dbReference type="EMBL" id="CP035758">
    <property type="protein sequence ID" value="QBD81502.1"/>
    <property type="molecule type" value="Genomic_DNA"/>
</dbReference>
<keyword evidence="4" id="KW-1185">Reference proteome</keyword>